<keyword evidence="3" id="KW-1185">Reference proteome</keyword>
<dbReference type="AlphaFoldDB" id="A0A9W7KTB4"/>
<feature type="transmembrane region" description="Helical" evidence="1">
    <location>
        <begin position="107"/>
        <end position="126"/>
    </location>
</feature>
<sequence>MAPPPNMWLDLIILLGLNFVLYLHSLLVKNTFMVDFIWSGWPPILTYVIFLRLTSEETSQLSLPRLITLFPLIMVWGFRLTHNFLSRGGVGHEDWRYADMRVKFGKHFWWISLFSVYWGQTAFLWLPMLSIYGGVMNTQSYNSWDIVATLTCLAGIGLETFADMSMNNFINLKKQKKTDKVILDTGLWALSRHPNYLGEICFWWGIYFFGVGYAEKWIIAGPLAITGLFFGVSVKLMEDRQEENKGEVFRNYKRKVGSGIILLPPSVNLWLGKKLYGEIVTVDSEKESLN</sequence>
<feature type="transmembrane region" description="Helical" evidence="1">
    <location>
        <begin position="6"/>
        <end position="24"/>
    </location>
</feature>
<evidence type="ECO:0000256" key="1">
    <source>
        <dbReference type="SAM" id="Phobius"/>
    </source>
</evidence>
<proteinExistence type="predicted"/>
<dbReference type="PROSITE" id="PS50244">
    <property type="entry name" value="S5A_REDUCTASE"/>
    <property type="match status" value="1"/>
</dbReference>
<name>A0A9W7KTB4_9STRA</name>
<comment type="caution">
    <text evidence="2">The sequence shown here is derived from an EMBL/GenBank/DDBJ whole genome shotgun (WGS) entry which is preliminary data.</text>
</comment>
<feature type="transmembrane region" description="Helical" evidence="1">
    <location>
        <begin position="36"/>
        <end position="54"/>
    </location>
</feature>
<accession>A0A9W7KTB4</accession>
<dbReference type="Pfam" id="PF06966">
    <property type="entry name" value="DUF1295"/>
    <property type="match status" value="1"/>
</dbReference>
<feature type="transmembrane region" description="Helical" evidence="1">
    <location>
        <begin position="219"/>
        <end position="237"/>
    </location>
</feature>
<dbReference type="PANTHER" id="PTHR32251">
    <property type="entry name" value="3-OXO-5-ALPHA-STEROID 4-DEHYDROGENASE"/>
    <property type="match status" value="1"/>
</dbReference>
<dbReference type="PANTHER" id="PTHR32251:SF23">
    <property type="entry name" value="3-OXO-5-ALPHA-STEROID 4-DEHYDROGENASE (DUF1295)"/>
    <property type="match status" value="1"/>
</dbReference>
<keyword evidence="1" id="KW-1133">Transmembrane helix</keyword>
<feature type="transmembrane region" description="Helical" evidence="1">
    <location>
        <begin position="66"/>
        <end position="86"/>
    </location>
</feature>
<keyword evidence="1" id="KW-0812">Transmembrane</keyword>
<feature type="transmembrane region" description="Helical" evidence="1">
    <location>
        <begin position="146"/>
        <end position="170"/>
    </location>
</feature>
<protein>
    <recommendedName>
        <fullName evidence="4">Steroid 5-alpha reductase C-terminal domain-containing protein</fullName>
    </recommendedName>
</protein>
<gene>
    <name evidence="2" type="ORF">TrVE_jg12876</name>
</gene>
<organism evidence="2 3">
    <name type="scientific">Triparma verrucosa</name>
    <dbReference type="NCBI Taxonomy" id="1606542"/>
    <lineage>
        <taxon>Eukaryota</taxon>
        <taxon>Sar</taxon>
        <taxon>Stramenopiles</taxon>
        <taxon>Ochrophyta</taxon>
        <taxon>Bolidophyceae</taxon>
        <taxon>Parmales</taxon>
        <taxon>Triparmaceae</taxon>
        <taxon>Triparma</taxon>
    </lineage>
</organism>
<dbReference type="InterPro" id="IPR010721">
    <property type="entry name" value="UstE-like"/>
</dbReference>
<evidence type="ECO:0000313" key="2">
    <source>
        <dbReference type="EMBL" id="GMI10744.1"/>
    </source>
</evidence>
<dbReference type="Gene3D" id="1.20.120.1630">
    <property type="match status" value="1"/>
</dbReference>
<dbReference type="GO" id="GO:0016020">
    <property type="term" value="C:membrane"/>
    <property type="evidence" value="ECO:0007669"/>
    <property type="project" value="TreeGrafter"/>
</dbReference>
<dbReference type="Proteomes" id="UP001165160">
    <property type="component" value="Unassembled WGS sequence"/>
</dbReference>
<evidence type="ECO:0008006" key="4">
    <source>
        <dbReference type="Google" id="ProtNLM"/>
    </source>
</evidence>
<dbReference type="EMBL" id="BRXX01000421">
    <property type="protein sequence ID" value="GMI10744.1"/>
    <property type="molecule type" value="Genomic_DNA"/>
</dbReference>
<keyword evidence="1" id="KW-0472">Membrane</keyword>
<reference evidence="3" key="1">
    <citation type="journal article" date="2023" name="Commun. Biol.">
        <title>Genome analysis of Parmales, the sister group of diatoms, reveals the evolutionary specialization of diatoms from phago-mixotrophs to photoautotrophs.</title>
        <authorList>
            <person name="Ban H."/>
            <person name="Sato S."/>
            <person name="Yoshikawa S."/>
            <person name="Yamada K."/>
            <person name="Nakamura Y."/>
            <person name="Ichinomiya M."/>
            <person name="Sato N."/>
            <person name="Blanc-Mathieu R."/>
            <person name="Endo H."/>
            <person name="Kuwata A."/>
            <person name="Ogata H."/>
        </authorList>
    </citation>
    <scope>NUCLEOTIDE SEQUENCE [LARGE SCALE GENOMIC DNA]</scope>
    <source>
        <strain evidence="3">NIES 3699</strain>
    </source>
</reference>
<evidence type="ECO:0000313" key="3">
    <source>
        <dbReference type="Proteomes" id="UP001165160"/>
    </source>
</evidence>